<name>A0AAD4N0G2_9BILA</name>
<accession>A0AAD4N0G2</accession>
<reference evidence="2" key="1">
    <citation type="submission" date="2022-01" db="EMBL/GenBank/DDBJ databases">
        <title>Genome Sequence Resource for Two Populations of Ditylenchus destructor, the Migratory Endoparasitic Phytonematode.</title>
        <authorList>
            <person name="Zhang H."/>
            <person name="Lin R."/>
            <person name="Xie B."/>
        </authorList>
    </citation>
    <scope>NUCLEOTIDE SEQUENCE</scope>
    <source>
        <strain evidence="2">BazhouSP</strain>
    </source>
</reference>
<dbReference type="SMART" id="SM00256">
    <property type="entry name" value="FBOX"/>
    <property type="match status" value="1"/>
</dbReference>
<comment type="caution">
    <text evidence="2">The sequence shown here is derived from an EMBL/GenBank/DDBJ whole genome shotgun (WGS) entry which is preliminary data.</text>
</comment>
<protein>
    <recommendedName>
        <fullName evidence="1">F-box domain-containing protein</fullName>
    </recommendedName>
</protein>
<evidence type="ECO:0000313" key="3">
    <source>
        <dbReference type="Proteomes" id="UP001201812"/>
    </source>
</evidence>
<dbReference type="EMBL" id="JAKKPZ010000030">
    <property type="protein sequence ID" value="KAI1709470.1"/>
    <property type="molecule type" value="Genomic_DNA"/>
</dbReference>
<dbReference type="Proteomes" id="UP001201812">
    <property type="component" value="Unassembled WGS sequence"/>
</dbReference>
<dbReference type="InterPro" id="IPR001810">
    <property type="entry name" value="F-box_dom"/>
</dbReference>
<feature type="domain" description="F-box" evidence="1">
    <location>
        <begin position="76"/>
        <end position="118"/>
    </location>
</feature>
<organism evidence="2 3">
    <name type="scientific">Ditylenchus destructor</name>
    <dbReference type="NCBI Taxonomy" id="166010"/>
    <lineage>
        <taxon>Eukaryota</taxon>
        <taxon>Metazoa</taxon>
        <taxon>Ecdysozoa</taxon>
        <taxon>Nematoda</taxon>
        <taxon>Chromadorea</taxon>
        <taxon>Rhabditida</taxon>
        <taxon>Tylenchina</taxon>
        <taxon>Tylenchomorpha</taxon>
        <taxon>Sphaerularioidea</taxon>
        <taxon>Anguinidae</taxon>
        <taxon>Anguininae</taxon>
        <taxon>Ditylenchus</taxon>
    </lineage>
</organism>
<sequence>MANQLLSALDRISRISHELQQASNMLLTAVNNGQVGQSMAAKLEIARRQCLDVLEENNYGKVGRSDIQRPITMNNLDDELLAQIFSHLSTLANVMQSRAICRRWHRVIDSGIDNGQFYCCRVVSKETVGRAMGLLDLLQVLHRLRKHLQKLELETLAVLNHDNPYLWDPFRALFSDMPPSRELLNKFLRHFSFLEELHLCGFQDWQLLKVQYVGALEWPPNLRVLKIEDGIDVGFGPNHWRFAGNVFANLALRCSELRELRIVVSPTDFVLMDLVKLFRSLESLDVIFEPIHSFVNREPNCEIFGASEIIAPNLRLLRMNTEPKVTLAILSVLSDIAPRLTDIELFGSVDQALLQPLTHFPALECLTLSRLDNSVTDDDLCPIFAANYQLKQLKRLDIFELEKVSMTTPGDLLNSVSASLEAREHNPVPLELHTDVQLAEKLTNALMPPGLSVSVLELSKHRYVFLKYIYRKIYNLCPYLPPIKNNDDVYDYYPCDTSEEDDFIA</sequence>
<gene>
    <name evidence="2" type="ORF">DdX_11257</name>
</gene>
<dbReference type="Gene3D" id="3.80.10.10">
    <property type="entry name" value="Ribonuclease Inhibitor"/>
    <property type="match status" value="1"/>
</dbReference>
<dbReference type="AlphaFoldDB" id="A0AAD4N0G2"/>
<evidence type="ECO:0000313" key="2">
    <source>
        <dbReference type="EMBL" id="KAI1709470.1"/>
    </source>
</evidence>
<keyword evidence="3" id="KW-1185">Reference proteome</keyword>
<dbReference type="InterPro" id="IPR032675">
    <property type="entry name" value="LRR_dom_sf"/>
</dbReference>
<dbReference type="Gene3D" id="1.20.1280.50">
    <property type="match status" value="1"/>
</dbReference>
<dbReference type="SUPFAM" id="SSF52047">
    <property type="entry name" value="RNI-like"/>
    <property type="match status" value="1"/>
</dbReference>
<proteinExistence type="predicted"/>
<dbReference type="SUPFAM" id="SSF81383">
    <property type="entry name" value="F-box domain"/>
    <property type="match status" value="1"/>
</dbReference>
<dbReference type="Pfam" id="PF12937">
    <property type="entry name" value="F-box-like"/>
    <property type="match status" value="1"/>
</dbReference>
<evidence type="ECO:0000259" key="1">
    <source>
        <dbReference type="SMART" id="SM00256"/>
    </source>
</evidence>
<dbReference type="InterPro" id="IPR036047">
    <property type="entry name" value="F-box-like_dom_sf"/>
</dbReference>